<dbReference type="EMBL" id="JAEKJZ010000001">
    <property type="protein sequence ID" value="MBN9670343.1"/>
    <property type="molecule type" value="Genomic_DNA"/>
</dbReference>
<comment type="caution">
    <text evidence="1">The sequence shown here is derived from an EMBL/GenBank/DDBJ whole genome shotgun (WGS) entry which is preliminary data.</text>
</comment>
<dbReference type="InterPro" id="IPR038561">
    <property type="entry name" value="SoxD_sf"/>
</dbReference>
<protein>
    <submittedName>
        <fullName evidence="1">Sarcosine oxidase subunit delta</fullName>
    </submittedName>
</protein>
<dbReference type="GO" id="GO:0008115">
    <property type="term" value="F:sarcosine oxidase activity"/>
    <property type="evidence" value="ECO:0007669"/>
    <property type="project" value="InterPro"/>
</dbReference>
<proteinExistence type="predicted"/>
<dbReference type="GO" id="GO:0046653">
    <property type="term" value="P:tetrahydrofolate metabolic process"/>
    <property type="evidence" value="ECO:0007669"/>
    <property type="project" value="InterPro"/>
</dbReference>
<dbReference type="NCBIfam" id="TIGR01374">
    <property type="entry name" value="soxD"/>
    <property type="match status" value="1"/>
</dbReference>
<dbReference type="Gene3D" id="3.30.2270.10">
    <property type="entry name" value="Folate-binding superfamily"/>
    <property type="match status" value="1"/>
</dbReference>
<dbReference type="Pfam" id="PF04267">
    <property type="entry name" value="SoxD"/>
    <property type="match status" value="1"/>
</dbReference>
<accession>A0A939EDX8</accession>
<organism evidence="1 2">
    <name type="scientific">Roseibium aggregatum</name>
    <dbReference type="NCBI Taxonomy" id="187304"/>
    <lineage>
        <taxon>Bacteria</taxon>
        <taxon>Pseudomonadati</taxon>
        <taxon>Pseudomonadota</taxon>
        <taxon>Alphaproteobacteria</taxon>
        <taxon>Hyphomicrobiales</taxon>
        <taxon>Stappiaceae</taxon>
        <taxon>Roseibium</taxon>
    </lineage>
</organism>
<sequence length="101" mass="11547">MLLIYCPYCQVKRAETEFHCGGEAHIARPSDPSKTTDEDWVDFLYTRSNIKGVYAERWRHIHGCGRFFNAVRDTVSDDFLKFYKAGEPMPDLNALAAEAGK</sequence>
<dbReference type="RefSeq" id="WP_207139834.1">
    <property type="nucleotide sequence ID" value="NZ_JAEKJZ010000001.1"/>
</dbReference>
<dbReference type="AlphaFoldDB" id="A0A939EDX8"/>
<evidence type="ECO:0000313" key="1">
    <source>
        <dbReference type="EMBL" id="MBN9670343.1"/>
    </source>
</evidence>
<gene>
    <name evidence="1" type="ORF">JF539_08330</name>
</gene>
<reference evidence="1" key="1">
    <citation type="submission" date="2020-12" db="EMBL/GenBank/DDBJ databases">
        <title>Oil enriched cultivation method for isolating marine PHA-producing bacteria.</title>
        <authorList>
            <person name="Zheng W."/>
            <person name="Yu S."/>
            <person name="Huang Y."/>
        </authorList>
    </citation>
    <scope>NUCLEOTIDE SEQUENCE</scope>
    <source>
        <strain evidence="1">SY-2-12</strain>
    </source>
</reference>
<dbReference type="Proteomes" id="UP000664096">
    <property type="component" value="Unassembled WGS sequence"/>
</dbReference>
<name>A0A939EDX8_9HYPH</name>
<evidence type="ECO:0000313" key="2">
    <source>
        <dbReference type="Proteomes" id="UP000664096"/>
    </source>
</evidence>
<dbReference type="InterPro" id="IPR006279">
    <property type="entry name" value="SoxD"/>
</dbReference>